<dbReference type="RefSeq" id="WP_098153326.1">
    <property type="nucleotide sequence ID" value="NZ_JAYNCN010000049.1"/>
</dbReference>
<dbReference type="EMBL" id="PDDY01000002">
    <property type="protein sequence ID" value="PEH40637.1"/>
    <property type="molecule type" value="Genomic_DNA"/>
</dbReference>
<organism evidence="1 2">
    <name type="scientific">Burkholderia gladioli</name>
    <name type="common">Pseudomonas marginata</name>
    <name type="synonym">Phytomonas marginata</name>
    <dbReference type="NCBI Taxonomy" id="28095"/>
    <lineage>
        <taxon>Bacteria</taxon>
        <taxon>Pseudomonadati</taxon>
        <taxon>Pseudomonadota</taxon>
        <taxon>Betaproteobacteria</taxon>
        <taxon>Burkholderiales</taxon>
        <taxon>Burkholderiaceae</taxon>
        <taxon>Burkholderia</taxon>
    </lineage>
</organism>
<accession>A0A2A7SAE9</accession>
<sequence>MSLDPLEARRLARLQQEDRENWRLAAHAAVAARLRAGGAAPEILAAARRQIALWQQGRLCSGDYINAWQEVIAAGPQRVAEVLEERSPYGMRMRQNTPFAEHLAVNA</sequence>
<reference evidence="2" key="1">
    <citation type="submission" date="2017-09" db="EMBL/GenBank/DDBJ databases">
        <title>FDA dAtabase for Regulatory Grade micrObial Sequences (FDA-ARGOS): Supporting development and validation of Infectious Disease Dx tests.</title>
        <authorList>
            <person name="Minogue T."/>
            <person name="Wolcott M."/>
            <person name="Wasieloski L."/>
            <person name="Aguilar W."/>
            <person name="Moore D."/>
            <person name="Tallon L."/>
            <person name="Sadzewicz L."/>
            <person name="Ott S."/>
            <person name="Zhao X."/>
            <person name="Nagaraj S."/>
            <person name="Vavikolanu K."/>
            <person name="Aluvathingal J."/>
            <person name="Nadendla S."/>
            <person name="Sichtig H."/>
        </authorList>
    </citation>
    <scope>NUCLEOTIDE SEQUENCE [LARGE SCALE GENOMIC DNA]</scope>
    <source>
        <strain evidence="2">FDAARGOS_390</strain>
    </source>
</reference>
<proteinExistence type="predicted"/>
<name>A0A2A7SAE9_BURGA</name>
<protein>
    <submittedName>
        <fullName evidence="1">Uncharacterized protein</fullName>
    </submittedName>
</protein>
<dbReference type="AlphaFoldDB" id="A0A2A7SAE9"/>
<comment type="caution">
    <text evidence="1">The sequence shown here is derived from an EMBL/GenBank/DDBJ whole genome shotgun (WGS) entry which is preliminary data.</text>
</comment>
<evidence type="ECO:0000313" key="1">
    <source>
        <dbReference type="EMBL" id="PEH40637.1"/>
    </source>
</evidence>
<evidence type="ECO:0000313" key="2">
    <source>
        <dbReference type="Proteomes" id="UP000220629"/>
    </source>
</evidence>
<gene>
    <name evidence="1" type="ORF">CRM94_16710</name>
</gene>
<dbReference type="Proteomes" id="UP000220629">
    <property type="component" value="Unassembled WGS sequence"/>
</dbReference>